<evidence type="ECO:0000256" key="1">
    <source>
        <dbReference type="SAM" id="Phobius"/>
    </source>
</evidence>
<keyword evidence="1" id="KW-0812">Transmembrane</keyword>
<name>A0A5E4WWS1_9BURK</name>
<organism evidence="2 3">
    <name type="scientific">Pandoraea eparura</name>
    <dbReference type="NCBI Taxonomy" id="2508291"/>
    <lineage>
        <taxon>Bacteria</taxon>
        <taxon>Pseudomonadati</taxon>
        <taxon>Pseudomonadota</taxon>
        <taxon>Betaproteobacteria</taxon>
        <taxon>Burkholderiales</taxon>
        <taxon>Burkholderiaceae</taxon>
        <taxon>Pandoraea</taxon>
    </lineage>
</organism>
<evidence type="ECO:0008006" key="4">
    <source>
        <dbReference type="Google" id="ProtNLM"/>
    </source>
</evidence>
<protein>
    <recommendedName>
        <fullName evidence="4">Zinc ribbon domain-containing protein</fullName>
    </recommendedName>
</protein>
<keyword evidence="1" id="KW-1133">Transmembrane helix</keyword>
<sequence length="145" mass="16167">MSQRFRNPANGYTEEVDYNACFEVFFLGPLYLAAKGLWGHVFIWLAVVMPLGIVSGGFLFLATIPVASICYAFSIQGILQKKYLSKGWVIEEDEKRRRDPWASKSAAEPTLSALTKLCPFCAEEIKVEAIRCKHCQADLSAKPTA</sequence>
<feature type="transmembrane region" description="Helical" evidence="1">
    <location>
        <begin position="41"/>
        <end position="73"/>
    </location>
</feature>
<dbReference type="AlphaFoldDB" id="A0A5E4WWS1"/>
<dbReference type="Pfam" id="PF10947">
    <property type="entry name" value="DUF2628"/>
    <property type="match status" value="1"/>
</dbReference>
<reference evidence="2 3" key="1">
    <citation type="submission" date="2019-08" db="EMBL/GenBank/DDBJ databases">
        <authorList>
            <person name="Peeters C."/>
        </authorList>
    </citation>
    <scope>NUCLEOTIDE SEQUENCE [LARGE SCALE GENOMIC DNA]</scope>
    <source>
        <strain evidence="2 3">LMG 31012</strain>
    </source>
</reference>
<dbReference type="InterPro" id="IPR024399">
    <property type="entry name" value="DUF2628"/>
</dbReference>
<gene>
    <name evidence="2" type="ORF">PEP31012_03583</name>
</gene>
<dbReference type="OrthoDB" id="9814116at2"/>
<dbReference type="RefSeq" id="WP_150590661.1">
    <property type="nucleotide sequence ID" value="NZ_CABPSH010000010.1"/>
</dbReference>
<proteinExistence type="predicted"/>
<accession>A0A5E4WWS1</accession>
<keyword evidence="3" id="KW-1185">Reference proteome</keyword>
<evidence type="ECO:0000313" key="3">
    <source>
        <dbReference type="Proteomes" id="UP000400981"/>
    </source>
</evidence>
<keyword evidence="1" id="KW-0472">Membrane</keyword>
<evidence type="ECO:0000313" key="2">
    <source>
        <dbReference type="EMBL" id="VVE29308.1"/>
    </source>
</evidence>
<dbReference type="Proteomes" id="UP000400981">
    <property type="component" value="Unassembled WGS sequence"/>
</dbReference>
<dbReference type="EMBL" id="CABPSH010000010">
    <property type="protein sequence ID" value="VVE29308.1"/>
    <property type="molecule type" value="Genomic_DNA"/>
</dbReference>